<keyword evidence="3" id="KW-1185">Reference proteome</keyword>
<dbReference type="SUPFAM" id="SSF117074">
    <property type="entry name" value="Hypothetical protein PA1324"/>
    <property type="match status" value="1"/>
</dbReference>
<sequence>MALLAAGAVVLLFVFSSTRTPPLEEDGLSSDQLNIPSRLETPAPVDGDARILRLVDDKGVLSDGLIGYLHQGELLLPLSGISYAMGYPIQVSSRAGRAEGWFGEPPQRFELDYSQGLVWVDGRRFRLERERVELHLDDIFVHPSQLQQWFSLHLSVDLDAAQVRLVSNQLPVRRHREALLEGPVSRPTEVDDGKRPLSVSHPLGDGGSDAPLAGEADNLPPGRSLSAPVLPSTAPSPAAVEANVPIDSPKPGPAGRQFAYLPDVFADHQFTHRRDVSRITDQPGRRWESDLSAKQGPPGGVDDGHPARRADVGAAGSAQKVSGEPALTRGHPSQELNSAAMVVPDAEVSLEPTSRPAEDELILQLVVGRTVLSDGLLGYLVPSGVLLPLSEFFYAVEFPIQVTAAEGHASGWFIDERHQFDLDYARGEVRVDGRVHKLNRNLVELHQHEIYVHSSLLQQWLPLRLSVDLASLRLKLEPDEALPFQQRAQRQMRRQMLGRKWEAGDELQLPYLPDVFEAVEVPLIDLSGSLAHRGVKGQPASNAAHFNMLATGDLLWMNGKLYVSGNENDAISDVRLTLSRKDPEGRVFGEHLGVTSVALGDVYSPSMALVSGSGSGRGLTLSSMPLNHPTEFSKTHLTGELLQGWEVELYRNGELLDSQISRSDGRYEFLDVPLLPGNNHMKLVFYGPQGQRREEVRRVLVGAGQVRPGEQQFQVGINQKDEGVVELGERKDSGDSARGAYQLALEYERGISNNLTLGSSFTTLPLADGERRYYLGVNARGSLLGAFSRVDLVHDLTAGGVALGLDLQTQQDLFSLTLSHDQFFNFTSRKTGVMEGDDPLLSNTDFRLDGDIDAFNLRYALTFGWDRFRSGNSEIHVGNRLSLFWADTAFTNTLDYYYSGQQTGHSSGLNGALRASGRYNDFRLRGTLDYALLTPGVSLDQLSGTLDWRVGDGYSLRADLSYNFDTSVISLGGSLNRKFKYFALSLSSSYSSDEKLNVGLTWSLSLGREPRHGSWFIWPEKRASYGAVSASVFIDRNMNGVFDQGETPLVGTRFRRGGVPDDALSDEYGVLLLTGLAPHRPTQVMPILGSVEDPSLMPVYKGVVLFPRPGHATRVDFPFTPTGEIDGSVLLIDGGSTKELSNVDIELLNREGKVVAVERTAYDGFYLFSGVFPGDYRVRVSPEQARQLSFEASREIKLTIAPDGDVISGIDFKLRMTASP</sequence>
<feature type="region of interest" description="Disordered" evidence="1">
    <location>
        <begin position="279"/>
        <end position="334"/>
    </location>
</feature>
<dbReference type="InterPro" id="IPR013783">
    <property type="entry name" value="Ig-like_fold"/>
</dbReference>
<protein>
    <submittedName>
        <fullName evidence="2">Carboxypeptidase-like regulatory domain-containing protein</fullName>
    </submittedName>
</protein>
<reference evidence="2" key="1">
    <citation type="journal article" date="2022" name="Mol. Ecol. Resour.">
        <title>The complete and closed genome of the facultative generalist Candidatus Endoriftia persephone from deep-sea hydrothermal vents.</title>
        <authorList>
            <person name="de Oliveira A.L."/>
            <person name="Srivastava A."/>
            <person name="Espada-Hinojosa S."/>
            <person name="Bright M."/>
        </authorList>
    </citation>
    <scope>NUCLEOTIDE SEQUENCE</scope>
    <source>
        <strain evidence="2">Tica-EPR-9o50.N</strain>
    </source>
</reference>
<dbReference type="Gene3D" id="2.60.40.10">
    <property type="entry name" value="Immunoglobulins"/>
    <property type="match status" value="1"/>
</dbReference>
<dbReference type="RefSeq" id="WP_240991654.1">
    <property type="nucleotide sequence ID" value="NZ_CP090569.1"/>
</dbReference>
<dbReference type="KEGG" id="eps:L0Y14_15240"/>
<dbReference type="GO" id="GO:0004180">
    <property type="term" value="F:carboxypeptidase activity"/>
    <property type="evidence" value="ECO:0007669"/>
    <property type="project" value="UniProtKB-KW"/>
</dbReference>
<name>A0A9J6ZXK1_9GAMM</name>
<keyword evidence="2" id="KW-0378">Hydrolase</keyword>
<evidence type="ECO:0000313" key="3">
    <source>
        <dbReference type="Proteomes" id="UP001056649"/>
    </source>
</evidence>
<accession>A0A9J6ZXK1</accession>
<dbReference type="Proteomes" id="UP001056649">
    <property type="component" value="Chromosome"/>
</dbReference>
<organism evidence="2 3">
    <name type="scientific">Candidatus Endoriftia persephonae</name>
    <dbReference type="NCBI Taxonomy" id="393765"/>
    <lineage>
        <taxon>Bacteria</taxon>
        <taxon>Pseudomonadati</taxon>
        <taxon>Pseudomonadota</taxon>
        <taxon>Gammaproteobacteria</taxon>
        <taxon>Chromatiales</taxon>
        <taxon>Sedimenticolaceae</taxon>
        <taxon>Candidatus Endoriftia</taxon>
    </lineage>
</organism>
<feature type="region of interest" description="Disordered" evidence="1">
    <location>
        <begin position="181"/>
        <end position="236"/>
    </location>
</feature>
<feature type="compositionally biased region" description="Basic and acidic residues" evidence="1">
    <location>
        <begin position="302"/>
        <end position="311"/>
    </location>
</feature>
<proteinExistence type="predicted"/>
<keyword evidence="2" id="KW-0645">Protease</keyword>
<keyword evidence="2" id="KW-0121">Carboxypeptidase</keyword>
<evidence type="ECO:0000313" key="2">
    <source>
        <dbReference type="EMBL" id="USF87453.1"/>
    </source>
</evidence>
<dbReference type="EMBL" id="CP090569">
    <property type="protein sequence ID" value="USF87453.1"/>
    <property type="molecule type" value="Genomic_DNA"/>
</dbReference>
<feature type="compositionally biased region" description="Basic and acidic residues" evidence="1">
    <location>
        <begin position="279"/>
        <end position="291"/>
    </location>
</feature>
<dbReference type="AlphaFoldDB" id="A0A9J6ZXK1"/>
<evidence type="ECO:0000256" key="1">
    <source>
        <dbReference type="SAM" id="MobiDB-lite"/>
    </source>
</evidence>
<gene>
    <name evidence="2" type="ORF">L0Y14_15240</name>
</gene>